<organism evidence="1 2">
    <name type="scientific">Perkinsus chesapeaki</name>
    <name type="common">Clam parasite</name>
    <name type="synonym">Perkinsus andrewsi</name>
    <dbReference type="NCBI Taxonomy" id="330153"/>
    <lineage>
        <taxon>Eukaryota</taxon>
        <taxon>Sar</taxon>
        <taxon>Alveolata</taxon>
        <taxon>Perkinsozoa</taxon>
        <taxon>Perkinsea</taxon>
        <taxon>Perkinsida</taxon>
        <taxon>Perkinsidae</taxon>
        <taxon>Perkinsus</taxon>
    </lineage>
</organism>
<name>A0A7J6LAB3_PERCH</name>
<gene>
    <name evidence="1" type="ORF">FOL47_009131</name>
</gene>
<reference evidence="1 2" key="1">
    <citation type="submission" date="2020-04" db="EMBL/GenBank/DDBJ databases">
        <title>Perkinsus chesapeaki whole genome sequence.</title>
        <authorList>
            <person name="Bogema D.R."/>
        </authorList>
    </citation>
    <scope>NUCLEOTIDE SEQUENCE [LARGE SCALE GENOMIC DNA]</scope>
    <source>
        <strain evidence="1">ATCC PRA-425</strain>
    </source>
</reference>
<proteinExistence type="predicted"/>
<dbReference type="EMBL" id="JAAPAO010000617">
    <property type="protein sequence ID" value="KAF4656121.1"/>
    <property type="molecule type" value="Genomic_DNA"/>
</dbReference>
<comment type="caution">
    <text evidence="1">The sequence shown here is derived from an EMBL/GenBank/DDBJ whole genome shotgun (WGS) entry which is preliminary data.</text>
</comment>
<evidence type="ECO:0000313" key="1">
    <source>
        <dbReference type="EMBL" id="KAF4656121.1"/>
    </source>
</evidence>
<sequence>MSRRHVTHTGQRSNRTPVAPYNVMRFAQKVLFTAAFIHSESKFILQESDQGSIYSPFKQASISDGACYDKPMGKCEYNGNRITGCRCTSDLGCFVPDSSGKTLKGVVCSQDCSSDPCPSPPRGTAVCFGTNFCGIMCSSDSDCPDTEFCYQVGDDGVCLFKP</sequence>
<dbReference type="AlphaFoldDB" id="A0A7J6LAB3"/>
<dbReference type="Proteomes" id="UP000591131">
    <property type="component" value="Unassembled WGS sequence"/>
</dbReference>
<evidence type="ECO:0000313" key="2">
    <source>
        <dbReference type="Proteomes" id="UP000591131"/>
    </source>
</evidence>
<keyword evidence="2" id="KW-1185">Reference proteome</keyword>
<protein>
    <submittedName>
        <fullName evidence="1">Uncharacterized protein</fullName>
    </submittedName>
</protein>
<accession>A0A7J6LAB3</accession>